<keyword evidence="3 6" id="KW-1133">Transmembrane helix</keyword>
<dbReference type="PANTHER" id="PTHR13377:SF3">
    <property type="entry name" value="TRANSMEMBRANE PROTEIN 115"/>
    <property type="match status" value="1"/>
</dbReference>
<feature type="transmembrane region" description="Helical" evidence="6">
    <location>
        <begin position="182"/>
        <end position="215"/>
    </location>
</feature>
<dbReference type="GO" id="GO:0016020">
    <property type="term" value="C:membrane"/>
    <property type="evidence" value="ECO:0007669"/>
    <property type="project" value="UniProtKB-SubCell"/>
</dbReference>
<dbReference type="Pfam" id="PF08551">
    <property type="entry name" value="DUF1751"/>
    <property type="match status" value="1"/>
</dbReference>
<feature type="compositionally biased region" description="Low complexity" evidence="5">
    <location>
        <begin position="332"/>
        <end position="361"/>
    </location>
</feature>
<sequence>MSATTFRSVRRNVPYFQNEMNALLGNLSLSVKSICICVICTYLLSYWSPVVSAFSVTPGHLLPPSFRIWTLFTSPFLEIHLWEVIVDIATVGLCGKLIEPLWGPKEMSFFFVVANLSVTILSVMYYLFLYTATSDPDTLFSIQIHGLAGYIAAVTVAVRQIMPDNVIFKTPLGKLTNRNVPLTVLITSIIAWAIGLLEGVYCTMFGSGIVFSWIYLRFYQRHSNGTRGDHAENFNFASFFPNVIQPAISVIANSIFSVFVKIGLCRKPVKRFTDASGPSSIQISIAGELTDAERRRQKALKLLNERLTSGASKDEAKRPLLRQDSQDDNNGASTSTRSTLPASSSSPNLSNANVASSSRNAGESVVVGIESSPAL</sequence>
<feature type="transmembrane region" description="Helical" evidence="6">
    <location>
        <begin position="140"/>
        <end position="161"/>
    </location>
</feature>
<dbReference type="SUPFAM" id="SSF144091">
    <property type="entry name" value="Rhomboid-like"/>
    <property type="match status" value="1"/>
</dbReference>
<dbReference type="PANTHER" id="PTHR13377">
    <property type="entry name" value="PLACENTAL PROTEIN 6"/>
    <property type="match status" value="1"/>
</dbReference>
<evidence type="ECO:0000313" key="8">
    <source>
        <dbReference type="Proteomes" id="UP000198287"/>
    </source>
</evidence>
<evidence type="ECO:0000256" key="6">
    <source>
        <dbReference type="SAM" id="Phobius"/>
    </source>
</evidence>
<feature type="region of interest" description="Disordered" evidence="5">
    <location>
        <begin position="310"/>
        <end position="375"/>
    </location>
</feature>
<evidence type="ECO:0000256" key="3">
    <source>
        <dbReference type="ARBA" id="ARBA00022989"/>
    </source>
</evidence>
<dbReference type="InterPro" id="IPR013861">
    <property type="entry name" value="TMEM115/Pdh1/Rbl19"/>
</dbReference>
<dbReference type="Proteomes" id="UP000198287">
    <property type="component" value="Unassembled WGS sequence"/>
</dbReference>
<dbReference type="SMART" id="SM01160">
    <property type="entry name" value="DUF1751"/>
    <property type="match status" value="1"/>
</dbReference>
<keyword evidence="4 6" id="KW-0472">Membrane</keyword>
<dbReference type="InterPro" id="IPR035952">
    <property type="entry name" value="Rhomboid-like_sf"/>
</dbReference>
<feature type="transmembrane region" description="Helical" evidence="6">
    <location>
        <begin position="107"/>
        <end position="128"/>
    </location>
</feature>
<evidence type="ECO:0000256" key="1">
    <source>
        <dbReference type="ARBA" id="ARBA00004141"/>
    </source>
</evidence>
<dbReference type="STRING" id="158441.A0A226DZB3"/>
<dbReference type="EMBL" id="LNIX01000008">
    <property type="protein sequence ID" value="OXA50559.1"/>
    <property type="molecule type" value="Genomic_DNA"/>
</dbReference>
<feature type="transmembrane region" description="Helical" evidence="6">
    <location>
        <begin position="21"/>
        <end position="48"/>
    </location>
</feature>
<evidence type="ECO:0000256" key="2">
    <source>
        <dbReference type="ARBA" id="ARBA00022692"/>
    </source>
</evidence>
<evidence type="ECO:0000313" key="7">
    <source>
        <dbReference type="EMBL" id="OXA50559.1"/>
    </source>
</evidence>
<evidence type="ECO:0000256" key="4">
    <source>
        <dbReference type="ARBA" id="ARBA00023136"/>
    </source>
</evidence>
<reference evidence="7 8" key="1">
    <citation type="submission" date="2015-12" db="EMBL/GenBank/DDBJ databases">
        <title>The genome of Folsomia candida.</title>
        <authorList>
            <person name="Faddeeva A."/>
            <person name="Derks M.F."/>
            <person name="Anvar Y."/>
            <person name="Smit S."/>
            <person name="Van Straalen N."/>
            <person name="Roelofs D."/>
        </authorList>
    </citation>
    <scope>NUCLEOTIDE SEQUENCE [LARGE SCALE GENOMIC DNA]</scope>
    <source>
        <strain evidence="7 8">VU population</strain>
        <tissue evidence="7">Whole body</tissue>
    </source>
</reference>
<organism evidence="7 8">
    <name type="scientific">Folsomia candida</name>
    <name type="common">Springtail</name>
    <dbReference type="NCBI Taxonomy" id="158441"/>
    <lineage>
        <taxon>Eukaryota</taxon>
        <taxon>Metazoa</taxon>
        <taxon>Ecdysozoa</taxon>
        <taxon>Arthropoda</taxon>
        <taxon>Hexapoda</taxon>
        <taxon>Collembola</taxon>
        <taxon>Entomobryomorpha</taxon>
        <taxon>Isotomoidea</taxon>
        <taxon>Isotomidae</taxon>
        <taxon>Proisotominae</taxon>
        <taxon>Folsomia</taxon>
    </lineage>
</organism>
<gene>
    <name evidence="7" type="ORF">Fcan01_14027</name>
</gene>
<proteinExistence type="predicted"/>
<dbReference type="AlphaFoldDB" id="A0A226DZB3"/>
<keyword evidence="8" id="KW-1185">Reference proteome</keyword>
<comment type="caution">
    <text evidence="7">The sequence shown here is derived from an EMBL/GenBank/DDBJ whole genome shotgun (WGS) entry which is preliminary data.</text>
</comment>
<dbReference type="GO" id="GO:0005794">
    <property type="term" value="C:Golgi apparatus"/>
    <property type="evidence" value="ECO:0007669"/>
    <property type="project" value="TreeGrafter"/>
</dbReference>
<comment type="subcellular location">
    <subcellularLocation>
        <location evidence="1">Membrane</location>
        <topology evidence="1">Multi-pass membrane protein</topology>
    </subcellularLocation>
</comment>
<dbReference type="FunFam" id="1.20.1540.10:FF:000004">
    <property type="entry name" value="Transmembrane protein 115"/>
    <property type="match status" value="1"/>
</dbReference>
<name>A0A226DZB3_FOLCA</name>
<accession>A0A226DZB3</accession>
<evidence type="ECO:0000256" key="5">
    <source>
        <dbReference type="SAM" id="MobiDB-lite"/>
    </source>
</evidence>
<dbReference type="Gene3D" id="1.20.1540.10">
    <property type="entry name" value="Rhomboid-like"/>
    <property type="match status" value="1"/>
</dbReference>
<dbReference type="OrthoDB" id="73612at2759"/>
<feature type="transmembrane region" description="Helical" evidence="6">
    <location>
        <begin position="243"/>
        <end position="264"/>
    </location>
</feature>
<keyword evidence="2 6" id="KW-0812">Transmembrane</keyword>
<protein>
    <submittedName>
        <fullName evidence="7">Rhomboid-like protein 19</fullName>
    </submittedName>
</protein>
<dbReference type="GO" id="GO:0006890">
    <property type="term" value="P:retrograde vesicle-mediated transport, Golgi to endoplasmic reticulum"/>
    <property type="evidence" value="ECO:0007669"/>
    <property type="project" value="InterPro"/>
</dbReference>
<dbReference type="OMA" id="EIHFWEV"/>
<feature type="transmembrane region" description="Helical" evidence="6">
    <location>
        <begin position="68"/>
        <end position="95"/>
    </location>
</feature>